<evidence type="ECO:0000313" key="2">
    <source>
        <dbReference type="EMBL" id="MED6179576.1"/>
    </source>
</evidence>
<accession>A0ABU6W480</accession>
<feature type="compositionally biased region" description="Basic and acidic residues" evidence="1">
    <location>
        <begin position="25"/>
        <end position="34"/>
    </location>
</feature>
<feature type="region of interest" description="Disordered" evidence="1">
    <location>
        <begin position="25"/>
        <end position="49"/>
    </location>
</feature>
<feature type="region of interest" description="Disordered" evidence="1">
    <location>
        <begin position="72"/>
        <end position="104"/>
    </location>
</feature>
<evidence type="ECO:0000256" key="1">
    <source>
        <dbReference type="SAM" id="MobiDB-lite"/>
    </source>
</evidence>
<feature type="compositionally biased region" description="Polar residues" evidence="1">
    <location>
        <begin position="87"/>
        <end position="104"/>
    </location>
</feature>
<reference evidence="2 3" key="1">
    <citation type="journal article" date="2023" name="Plants (Basel)">
        <title>Bridging the Gap: Combining Genomics and Transcriptomics Approaches to Understand Stylosanthes scabra, an Orphan Legume from the Brazilian Caatinga.</title>
        <authorList>
            <person name="Ferreira-Neto J.R.C."/>
            <person name="da Silva M.D."/>
            <person name="Binneck E."/>
            <person name="de Melo N.F."/>
            <person name="da Silva R.H."/>
            <person name="de Melo A.L.T.M."/>
            <person name="Pandolfi V."/>
            <person name="Bustamante F.O."/>
            <person name="Brasileiro-Vidal A.C."/>
            <person name="Benko-Iseppon A.M."/>
        </authorList>
    </citation>
    <scope>NUCLEOTIDE SEQUENCE [LARGE SCALE GENOMIC DNA]</scope>
    <source>
        <tissue evidence="2">Leaves</tissue>
    </source>
</reference>
<dbReference type="EMBL" id="JASCZI010181247">
    <property type="protein sequence ID" value="MED6179576.1"/>
    <property type="molecule type" value="Genomic_DNA"/>
</dbReference>
<name>A0ABU6W480_9FABA</name>
<dbReference type="Proteomes" id="UP001341840">
    <property type="component" value="Unassembled WGS sequence"/>
</dbReference>
<comment type="caution">
    <text evidence="2">The sequence shown here is derived from an EMBL/GenBank/DDBJ whole genome shotgun (WGS) entry which is preliminary data.</text>
</comment>
<organism evidence="2 3">
    <name type="scientific">Stylosanthes scabra</name>
    <dbReference type="NCBI Taxonomy" id="79078"/>
    <lineage>
        <taxon>Eukaryota</taxon>
        <taxon>Viridiplantae</taxon>
        <taxon>Streptophyta</taxon>
        <taxon>Embryophyta</taxon>
        <taxon>Tracheophyta</taxon>
        <taxon>Spermatophyta</taxon>
        <taxon>Magnoliopsida</taxon>
        <taxon>eudicotyledons</taxon>
        <taxon>Gunneridae</taxon>
        <taxon>Pentapetalae</taxon>
        <taxon>rosids</taxon>
        <taxon>fabids</taxon>
        <taxon>Fabales</taxon>
        <taxon>Fabaceae</taxon>
        <taxon>Papilionoideae</taxon>
        <taxon>50 kb inversion clade</taxon>
        <taxon>dalbergioids sensu lato</taxon>
        <taxon>Dalbergieae</taxon>
        <taxon>Pterocarpus clade</taxon>
        <taxon>Stylosanthes</taxon>
    </lineage>
</organism>
<gene>
    <name evidence="2" type="ORF">PIB30_002402</name>
</gene>
<protein>
    <submittedName>
        <fullName evidence="2">Uncharacterized protein</fullName>
    </submittedName>
</protein>
<evidence type="ECO:0000313" key="3">
    <source>
        <dbReference type="Proteomes" id="UP001341840"/>
    </source>
</evidence>
<sequence length="145" mass="16273">MEDNHNAAGFIRFRRELHSVEEHDGYWRPTKHDSSTTAEDDDGDCRRDDGDWRLQKRDRWLLTAVTADSGDRLRCKSEPARSGYKVDSNQQRPQTQGGSASSLSLLRNLTNGSAARGLVKMSATCSVVGMYTMETCLFITLSLTK</sequence>
<keyword evidence="3" id="KW-1185">Reference proteome</keyword>
<proteinExistence type="predicted"/>